<dbReference type="PANTHER" id="PTHR43353:SF5">
    <property type="entry name" value="SUCCINATE-SEMIALDEHYDE DEHYDROGENASE, MITOCHONDRIAL"/>
    <property type="match status" value="1"/>
</dbReference>
<dbReference type="InterPro" id="IPR016163">
    <property type="entry name" value="Ald_DH_C"/>
</dbReference>
<keyword evidence="4" id="KW-1185">Reference proteome</keyword>
<keyword evidence="1 3" id="KW-0560">Oxidoreductase</keyword>
<dbReference type="PANTHER" id="PTHR43353">
    <property type="entry name" value="SUCCINATE-SEMIALDEHYDE DEHYDROGENASE, MITOCHONDRIAL"/>
    <property type="match status" value="1"/>
</dbReference>
<evidence type="ECO:0000313" key="4">
    <source>
        <dbReference type="Proteomes" id="UP001221597"/>
    </source>
</evidence>
<dbReference type="GO" id="GO:0016491">
    <property type="term" value="F:oxidoreductase activity"/>
    <property type="evidence" value="ECO:0007669"/>
    <property type="project" value="UniProtKB-KW"/>
</dbReference>
<dbReference type="RefSeq" id="WP_283077681.1">
    <property type="nucleotide sequence ID" value="NZ_CP121671.1"/>
</dbReference>
<dbReference type="Gene3D" id="3.40.605.10">
    <property type="entry name" value="Aldehyde Dehydrogenase, Chain A, domain 1"/>
    <property type="match status" value="1"/>
</dbReference>
<gene>
    <name evidence="3" type="ORF">P9989_04830</name>
</gene>
<dbReference type="Pfam" id="PF00171">
    <property type="entry name" value="Aldedh"/>
    <property type="match status" value="1"/>
</dbReference>
<reference evidence="3 4" key="1">
    <citation type="submission" date="2023-04" db="EMBL/GenBank/DDBJ databases">
        <title>Genome sequence of Halobacillus naozhouensis KACC 21980.</title>
        <authorList>
            <person name="Kim S."/>
            <person name="Heo J."/>
            <person name="Kwon S.-W."/>
        </authorList>
    </citation>
    <scope>NUCLEOTIDE SEQUENCE [LARGE SCALE GENOMIC DNA]</scope>
    <source>
        <strain evidence="3 4">KCTC 13234</strain>
    </source>
</reference>
<dbReference type="InterPro" id="IPR016161">
    <property type="entry name" value="Ald_DH/histidinol_DH"/>
</dbReference>
<protein>
    <submittedName>
        <fullName evidence="3">NAD-dependent succinate-semialdehyde dehydrogenase</fullName>
        <ecNumber evidence="3">1.2.1.-</ecNumber>
    </submittedName>
</protein>
<dbReference type="EMBL" id="CP121671">
    <property type="protein sequence ID" value="WFT75715.1"/>
    <property type="molecule type" value="Genomic_DNA"/>
</dbReference>
<evidence type="ECO:0000256" key="1">
    <source>
        <dbReference type="ARBA" id="ARBA00023002"/>
    </source>
</evidence>
<dbReference type="Proteomes" id="UP001221597">
    <property type="component" value="Chromosome"/>
</dbReference>
<organism evidence="3 4">
    <name type="scientific">Halobacillus naozhouensis</name>
    <dbReference type="NCBI Taxonomy" id="554880"/>
    <lineage>
        <taxon>Bacteria</taxon>
        <taxon>Bacillati</taxon>
        <taxon>Bacillota</taxon>
        <taxon>Bacilli</taxon>
        <taxon>Bacillales</taxon>
        <taxon>Bacillaceae</taxon>
        <taxon>Halobacillus</taxon>
    </lineage>
</organism>
<dbReference type="SUPFAM" id="SSF53720">
    <property type="entry name" value="ALDH-like"/>
    <property type="match status" value="1"/>
</dbReference>
<evidence type="ECO:0000313" key="3">
    <source>
        <dbReference type="EMBL" id="WFT75715.1"/>
    </source>
</evidence>
<feature type="domain" description="Aldehyde dehydrogenase" evidence="2">
    <location>
        <begin position="10"/>
        <end position="470"/>
    </location>
</feature>
<dbReference type="Gene3D" id="3.40.309.10">
    <property type="entry name" value="Aldehyde Dehydrogenase, Chain A, domain 2"/>
    <property type="match status" value="1"/>
</dbReference>
<name>A0ABY8J059_9BACI</name>
<dbReference type="InterPro" id="IPR015590">
    <property type="entry name" value="Aldehyde_DH_dom"/>
</dbReference>
<sequence length="476" mass="51748">MLYINGEWKPSITGNTIEVFNPATGKLIDKVAAGGREETIEAIESAKAAFKKWKKAPAQERGMYLAQISAKMREKADEIAETITLEMGKPLPDAKREVLGAINYVDWYGEEAKRVYGETIPASQPDKQLMVLRQPIGVTAAITPWNFPASMITRKIAPAIAAGCTVVLKPAPSTSISAIKVFECFHEAGLPKGVANLILGPAEEIGPELTQHPDVRKLTFTGSTAVGKKLLRDSADTVKKVSMELGGHAPLIVFEDADIDAAVKGVLLTKFKNSGQTCISTNRVYVAESIANAFSQKLAQKVSGLKVGDGIENGIDIGPLINERALEKVESHVEDALQHNGEILCGGKRYVDNVPNGHFYEPTVINYANDDMKIAREETFGPVAPIFTFKDEEEIVKRANHDRYGLAAYCFTKDLGRGHRMMQELEYGIVGINDPAPIVTQAPFGGMKESGMGREGGKSGIMEYLEEKFVSIHTGK</sequence>
<proteinExistence type="predicted"/>
<accession>A0ABY8J059</accession>
<dbReference type="InterPro" id="IPR050740">
    <property type="entry name" value="Aldehyde_DH_Superfamily"/>
</dbReference>
<dbReference type="InterPro" id="IPR016162">
    <property type="entry name" value="Ald_DH_N"/>
</dbReference>
<dbReference type="EC" id="1.2.1.-" evidence="3"/>
<evidence type="ECO:0000259" key="2">
    <source>
        <dbReference type="Pfam" id="PF00171"/>
    </source>
</evidence>
<dbReference type="CDD" id="cd07103">
    <property type="entry name" value="ALDH_F5_SSADH_GabD"/>
    <property type="match status" value="1"/>
</dbReference>